<dbReference type="EMBL" id="ML220120">
    <property type="protein sequence ID" value="TGZ81170.1"/>
    <property type="molecule type" value="Genomic_DNA"/>
</dbReference>
<evidence type="ECO:0008006" key="7">
    <source>
        <dbReference type="Google" id="ProtNLM"/>
    </source>
</evidence>
<dbReference type="SUPFAM" id="SSF52799">
    <property type="entry name" value="(Phosphotyrosine protein) phosphatases II"/>
    <property type="match status" value="1"/>
</dbReference>
<dbReference type="PROSITE" id="PS50055">
    <property type="entry name" value="TYR_PHOSPHATASE_PTP"/>
    <property type="match status" value="1"/>
</dbReference>
<dbReference type="FunCoup" id="A0A4S2MWY9">
    <property type="interactions" value="886"/>
</dbReference>
<dbReference type="SMART" id="SM00194">
    <property type="entry name" value="PTPc"/>
    <property type="match status" value="1"/>
</dbReference>
<accession>A0A4S2MWY9</accession>
<dbReference type="PROSITE" id="PS50056">
    <property type="entry name" value="TYR_PHOSPHATASE_2"/>
    <property type="match status" value="1"/>
</dbReference>
<dbReference type="InterPro" id="IPR050348">
    <property type="entry name" value="Protein-Tyr_Phosphatase"/>
</dbReference>
<dbReference type="Pfam" id="PF00102">
    <property type="entry name" value="Y_phosphatase"/>
    <property type="match status" value="1"/>
</dbReference>
<keyword evidence="6" id="KW-1185">Reference proteome</keyword>
<dbReference type="GO" id="GO:0004725">
    <property type="term" value="F:protein tyrosine phosphatase activity"/>
    <property type="evidence" value="ECO:0007669"/>
    <property type="project" value="InterPro"/>
</dbReference>
<evidence type="ECO:0000259" key="4">
    <source>
        <dbReference type="PROSITE" id="PS50056"/>
    </source>
</evidence>
<dbReference type="Proteomes" id="UP000298138">
    <property type="component" value="Unassembled WGS sequence"/>
</dbReference>
<evidence type="ECO:0000256" key="1">
    <source>
        <dbReference type="ARBA" id="ARBA00009649"/>
    </source>
</evidence>
<dbReference type="PANTHER" id="PTHR19134">
    <property type="entry name" value="RECEPTOR-TYPE TYROSINE-PROTEIN PHOSPHATASE"/>
    <property type="match status" value="1"/>
</dbReference>
<dbReference type="InterPro" id="IPR016130">
    <property type="entry name" value="Tyr_Pase_AS"/>
</dbReference>
<dbReference type="PROSITE" id="PS00383">
    <property type="entry name" value="TYR_PHOSPHATASE_1"/>
    <property type="match status" value="1"/>
</dbReference>
<dbReference type="SMART" id="SM00404">
    <property type="entry name" value="PTPc_motif"/>
    <property type="match status" value="1"/>
</dbReference>
<dbReference type="STRING" id="341454.A0A4S2MWY9"/>
<evidence type="ECO:0000313" key="5">
    <source>
        <dbReference type="EMBL" id="TGZ81170.1"/>
    </source>
</evidence>
<dbReference type="InterPro" id="IPR003595">
    <property type="entry name" value="Tyr_Pase_cat"/>
</dbReference>
<dbReference type="AlphaFoldDB" id="A0A4S2MWY9"/>
<dbReference type="CDD" id="cd18533">
    <property type="entry name" value="PTP_fungal"/>
    <property type="match status" value="1"/>
</dbReference>
<evidence type="ECO:0000259" key="3">
    <source>
        <dbReference type="PROSITE" id="PS50055"/>
    </source>
</evidence>
<feature type="compositionally biased region" description="Basic residues" evidence="2">
    <location>
        <begin position="35"/>
        <end position="44"/>
    </location>
</feature>
<proteinExistence type="inferred from homology"/>
<dbReference type="PRINTS" id="PR00700">
    <property type="entry name" value="PRTYPHPHTASE"/>
</dbReference>
<dbReference type="InterPro" id="IPR000242">
    <property type="entry name" value="PTP_cat"/>
</dbReference>
<dbReference type="InterPro" id="IPR029021">
    <property type="entry name" value="Prot-tyrosine_phosphatase-like"/>
</dbReference>
<organism evidence="5 6">
    <name type="scientific">Ascodesmis nigricans</name>
    <dbReference type="NCBI Taxonomy" id="341454"/>
    <lineage>
        <taxon>Eukaryota</taxon>
        <taxon>Fungi</taxon>
        <taxon>Dikarya</taxon>
        <taxon>Ascomycota</taxon>
        <taxon>Pezizomycotina</taxon>
        <taxon>Pezizomycetes</taxon>
        <taxon>Pezizales</taxon>
        <taxon>Ascodesmidaceae</taxon>
        <taxon>Ascodesmis</taxon>
    </lineage>
</organism>
<feature type="region of interest" description="Disordered" evidence="2">
    <location>
        <begin position="76"/>
        <end position="100"/>
    </location>
</feature>
<gene>
    <name evidence="5" type="ORF">EX30DRAFT_371536</name>
</gene>
<name>A0A4S2MWY9_9PEZI</name>
<sequence length="378" mass="43470">MTNTHWRPPLPLRAHTSPHTGHHNLAHHVPPVSTRRPRPKPRKSLRSDDKNLPLFLCQDQTDIKRKFYELENLQGERLTESLDPPPPPQKSRWRLDDSDTARSRNRYGNIAPWEANRIRLKVPPHHNDYINASPIKLRRSDGSVKRYIATQGPKRGQLHHLWRMVWHETGPVAVIVMLTKTSELGMDKCYQYFPGQVGEEPLKIVDQEFGDGFAATIQLLDLQKDRKSASEVRKLEMKVGGKSKTVWHLYFKGWPDYNVPDGTDKLALLELVRLANEKNTGAENPLIVHCSAGVGRSGTFITLDHFLFESSCSGFKNLKEHDDPIFEVVNKLREQRMHMVQSQVQFHFLYQVLREVMQERAKSVSPRSSGELAKEGHD</sequence>
<dbReference type="OrthoDB" id="10253954at2759"/>
<protein>
    <recommendedName>
        <fullName evidence="7">Phosphatases II</fullName>
    </recommendedName>
</protein>
<dbReference type="InParanoid" id="A0A4S2MWY9"/>
<feature type="domain" description="Tyrosine specific protein phosphatases" evidence="4">
    <location>
        <begin position="266"/>
        <end position="347"/>
    </location>
</feature>
<evidence type="ECO:0000256" key="2">
    <source>
        <dbReference type="SAM" id="MobiDB-lite"/>
    </source>
</evidence>
<feature type="domain" description="Tyrosine-protein phosphatase" evidence="3">
    <location>
        <begin position="63"/>
        <end position="356"/>
    </location>
</feature>
<feature type="region of interest" description="Disordered" evidence="2">
    <location>
        <begin position="1"/>
        <end position="53"/>
    </location>
</feature>
<dbReference type="InterPro" id="IPR000387">
    <property type="entry name" value="Tyr_Pase_dom"/>
</dbReference>
<comment type="similarity">
    <text evidence="1">Belongs to the protein-tyrosine phosphatase family. Non-receptor class subfamily.</text>
</comment>
<evidence type="ECO:0000313" key="6">
    <source>
        <dbReference type="Proteomes" id="UP000298138"/>
    </source>
</evidence>
<dbReference type="Gene3D" id="3.90.190.10">
    <property type="entry name" value="Protein tyrosine phosphatase superfamily"/>
    <property type="match status" value="1"/>
</dbReference>
<reference evidence="5 6" key="1">
    <citation type="submission" date="2019-04" db="EMBL/GenBank/DDBJ databases">
        <title>Comparative genomics and transcriptomics to analyze fruiting body development in filamentous ascomycetes.</title>
        <authorList>
            <consortium name="DOE Joint Genome Institute"/>
            <person name="Lutkenhaus R."/>
            <person name="Traeger S."/>
            <person name="Breuer J."/>
            <person name="Kuo A."/>
            <person name="Lipzen A."/>
            <person name="Pangilinan J."/>
            <person name="Dilworth D."/>
            <person name="Sandor L."/>
            <person name="Poggeler S."/>
            <person name="Barry K."/>
            <person name="Grigoriev I.V."/>
            <person name="Nowrousian M."/>
        </authorList>
    </citation>
    <scope>NUCLEOTIDE SEQUENCE [LARGE SCALE GENOMIC DNA]</scope>
    <source>
        <strain evidence="5 6">CBS 389.68</strain>
    </source>
</reference>
<dbReference type="PANTHER" id="PTHR19134:SF449">
    <property type="entry name" value="TYROSINE-PROTEIN PHOSPHATASE 1"/>
    <property type="match status" value="1"/>
</dbReference>